<evidence type="ECO:0008006" key="3">
    <source>
        <dbReference type="Google" id="ProtNLM"/>
    </source>
</evidence>
<comment type="caution">
    <text evidence="1">The sequence shown here is derived from an EMBL/GenBank/DDBJ whole genome shotgun (WGS) entry which is preliminary data.</text>
</comment>
<dbReference type="HOGENOM" id="CLU_089731_0_0_1"/>
<organism evidence="1 2">
    <name type="scientific">Rhizophagus irregularis (strain DAOM 197198w)</name>
    <name type="common">Glomus intraradices</name>
    <dbReference type="NCBI Taxonomy" id="1432141"/>
    <lineage>
        <taxon>Eukaryota</taxon>
        <taxon>Fungi</taxon>
        <taxon>Fungi incertae sedis</taxon>
        <taxon>Mucoromycota</taxon>
        <taxon>Glomeromycotina</taxon>
        <taxon>Glomeromycetes</taxon>
        <taxon>Glomerales</taxon>
        <taxon>Glomeraceae</taxon>
        <taxon>Rhizophagus</taxon>
    </lineage>
</organism>
<dbReference type="EMBL" id="JEMT01014797">
    <property type="protein sequence ID" value="EXX73240.1"/>
    <property type="molecule type" value="Genomic_DNA"/>
</dbReference>
<proteinExistence type="predicted"/>
<gene>
    <name evidence="1" type="ORF">RirG_061920</name>
</gene>
<name>A0A015K0T8_RHIIW</name>
<dbReference type="OrthoDB" id="5330842at2759"/>
<protein>
    <recommendedName>
        <fullName evidence="3">SWIM-type domain-containing protein</fullName>
    </recommendedName>
</protein>
<accession>A0A015K0T8</accession>
<evidence type="ECO:0000313" key="2">
    <source>
        <dbReference type="Proteomes" id="UP000022910"/>
    </source>
</evidence>
<dbReference type="AlphaFoldDB" id="A0A015K0T8"/>
<sequence>MHKRTKIGCKKLIQEAINNCPVPTIQNYIRRNYMRNTQQWALWACQHFPLLLQVTSTNPLESYHSELKRKTSSLHGLIGAIHNIVAIDCKKQSDSKSATFDFHVKKVSAYGVEKDIIKEIHKFPLPFQHLLIKEACAIMDRLEKGKGAPGLTSLDCHCLFYNQYLLPCKHIFHEHMYGDVKLLTTDVWRMFQKIFEESGFEVYEYRELVIEFVQTEQQKKAKSRKLTVFELTERVCDRYWSVEEGVLNAERTEAFISTLEVSLNPIIIQFK</sequence>
<keyword evidence="2" id="KW-1185">Reference proteome</keyword>
<reference evidence="1 2" key="1">
    <citation type="submission" date="2014-02" db="EMBL/GenBank/DDBJ databases">
        <title>Single nucleus genome sequencing reveals high similarity among nuclei of an endomycorrhizal fungus.</title>
        <authorList>
            <person name="Lin K."/>
            <person name="Geurts R."/>
            <person name="Zhang Z."/>
            <person name="Limpens E."/>
            <person name="Saunders D.G."/>
            <person name="Mu D."/>
            <person name="Pang E."/>
            <person name="Cao H."/>
            <person name="Cha H."/>
            <person name="Lin T."/>
            <person name="Zhou Q."/>
            <person name="Shang Y."/>
            <person name="Li Y."/>
            <person name="Ivanov S."/>
            <person name="Sharma T."/>
            <person name="Velzen R.V."/>
            <person name="Ruijter N.D."/>
            <person name="Aanen D.K."/>
            <person name="Win J."/>
            <person name="Kamoun S."/>
            <person name="Bisseling T."/>
            <person name="Huang S."/>
        </authorList>
    </citation>
    <scope>NUCLEOTIDE SEQUENCE [LARGE SCALE GENOMIC DNA]</scope>
    <source>
        <strain evidence="2">DAOM197198w</strain>
    </source>
</reference>
<evidence type="ECO:0000313" key="1">
    <source>
        <dbReference type="EMBL" id="EXX73240.1"/>
    </source>
</evidence>
<dbReference type="Proteomes" id="UP000022910">
    <property type="component" value="Unassembled WGS sequence"/>
</dbReference>